<organism evidence="1 2">
    <name type="scientific">Entomophthora muscae</name>
    <dbReference type="NCBI Taxonomy" id="34485"/>
    <lineage>
        <taxon>Eukaryota</taxon>
        <taxon>Fungi</taxon>
        <taxon>Fungi incertae sedis</taxon>
        <taxon>Zoopagomycota</taxon>
        <taxon>Entomophthoromycotina</taxon>
        <taxon>Entomophthoromycetes</taxon>
        <taxon>Entomophthorales</taxon>
        <taxon>Entomophthoraceae</taxon>
        <taxon>Entomophthora</taxon>
    </lineage>
</organism>
<name>A0ACC2ST18_9FUNG</name>
<keyword evidence="2" id="KW-1185">Reference proteome</keyword>
<dbReference type="Proteomes" id="UP001165960">
    <property type="component" value="Unassembled WGS sequence"/>
</dbReference>
<accession>A0ACC2ST18</accession>
<sequence>MLSLNDSLHFKELVSKNCDYNSSTAPSTSSSCPLPPKSQIIKTKPRVLACCGSTSENYHGAIRHWIQQHRSQPSLNPLIQQASNFLRSFKTLPSNPRYFRPKPASTSPLEMRNPYSAAQAMAYDFLDQINTTEYAFFSRICTPNSKSTYLDIWPLWASYFYFSHNKPKSAAPFPCKLCPKAFNQRHGLKYHMNTIDTVARKEPFRMFTPKNPVKCPIETCKARFTYESAIPRHMRRKHNQPCLNNGSCNRSSSPPPKKLFFGY</sequence>
<dbReference type="EMBL" id="QTSX02004341">
    <property type="protein sequence ID" value="KAJ9065528.1"/>
    <property type="molecule type" value="Genomic_DNA"/>
</dbReference>
<comment type="caution">
    <text evidence="1">The sequence shown here is derived from an EMBL/GenBank/DDBJ whole genome shotgun (WGS) entry which is preliminary data.</text>
</comment>
<reference evidence="1" key="1">
    <citation type="submission" date="2022-04" db="EMBL/GenBank/DDBJ databases">
        <title>Genome of the entomopathogenic fungus Entomophthora muscae.</title>
        <authorList>
            <person name="Elya C."/>
            <person name="Lovett B.R."/>
            <person name="Lee E."/>
            <person name="Macias A.M."/>
            <person name="Hajek A.E."/>
            <person name="De Bivort B.L."/>
            <person name="Kasson M.T."/>
            <person name="De Fine Licht H.H."/>
            <person name="Stajich J.E."/>
        </authorList>
    </citation>
    <scope>NUCLEOTIDE SEQUENCE</scope>
    <source>
        <strain evidence="1">Berkeley</strain>
    </source>
</reference>
<evidence type="ECO:0000313" key="1">
    <source>
        <dbReference type="EMBL" id="KAJ9065528.1"/>
    </source>
</evidence>
<evidence type="ECO:0000313" key="2">
    <source>
        <dbReference type="Proteomes" id="UP001165960"/>
    </source>
</evidence>
<proteinExistence type="predicted"/>
<protein>
    <submittedName>
        <fullName evidence="1">Uncharacterized protein</fullName>
    </submittedName>
</protein>
<gene>
    <name evidence="1" type="ORF">DSO57_1018544</name>
</gene>